<comment type="caution">
    <text evidence="2">The sequence shown here is derived from an EMBL/GenBank/DDBJ whole genome shotgun (WGS) entry which is preliminary data.</text>
</comment>
<feature type="compositionally biased region" description="Low complexity" evidence="1">
    <location>
        <begin position="1"/>
        <end position="40"/>
    </location>
</feature>
<organism evidence="2 3">
    <name type="scientific">Pokkaliibacter plantistimulans</name>
    <dbReference type="NCBI Taxonomy" id="1635171"/>
    <lineage>
        <taxon>Bacteria</taxon>
        <taxon>Pseudomonadati</taxon>
        <taxon>Pseudomonadota</taxon>
        <taxon>Gammaproteobacteria</taxon>
        <taxon>Oceanospirillales</taxon>
        <taxon>Balneatrichaceae</taxon>
        <taxon>Pokkaliibacter</taxon>
    </lineage>
</organism>
<proteinExistence type="predicted"/>
<sequence>MLNQGQKILEQQQKQQGTTSSTSSSNSSSTSSASASNSSSLSQQTVISGLKEALSVGTERAVSSLAKTDGYMKNTRAHIPLPGMLGSAAGLMRQAGLGTQVNAFELSMNRAAEQAVTQATPIFVDAIKSMTIQDAQRIYQGSDTAATEYFRGKTQDQLARLFRPSIEKSMASNGVTSAYQSLSSSAKSAVPMLGGMNLDLTDYVTNAALSGLFTMVGEEEKQIRKDPVAQSTSLLKTLFGK</sequence>
<evidence type="ECO:0000313" key="2">
    <source>
        <dbReference type="EMBL" id="PXF30334.1"/>
    </source>
</evidence>
<name>A0ABX5LUJ6_9GAMM</name>
<dbReference type="EMBL" id="LAPT01000078">
    <property type="protein sequence ID" value="PXF30334.1"/>
    <property type="molecule type" value="Genomic_DNA"/>
</dbReference>
<evidence type="ECO:0008006" key="4">
    <source>
        <dbReference type="Google" id="ProtNLM"/>
    </source>
</evidence>
<gene>
    <name evidence="2" type="ORF">WH50_16105</name>
</gene>
<dbReference type="Proteomes" id="UP000248090">
    <property type="component" value="Unassembled WGS sequence"/>
</dbReference>
<evidence type="ECO:0000256" key="1">
    <source>
        <dbReference type="SAM" id="MobiDB-lite"/>
    </source>
</evidence>
<reference evidence="2 3" key="1">
    <citation type="submission" date="2015-03" db="EMBL/GenBank/DDBJ databases">
        <authorList>
            <person name="Krishnan R."/>
            <person name="Midha S."/>
            <person name="Patil P.B."/>
            <person name="Rameshkumar N."/>
        </authorList>
    </citation>
    <scope>NUCLEOTIDE SEQUENCE [LARGE SCALE GENOMIC DNA]</scope>
    <source>
        <strain evidence="2 3">L1E11</strain>
    </source>
</reference>
<feature type="region of interest" description="Disordered" evidence="1">
    <location>
        <begin position="1"/>
        <end position="41"/>
    </location>
</feature>
<keyword evidence="3" id="KW-1185">Reference proteome</keyword>
<evidence type="ECO:0000313" key="3">
    <source>
        <dbReference type="Proteomes" id="UP000248090"/>
    </source>
</evidence>
<dbReference type="InterPro" id="IPR025245">
    <property type="entry name" value="DUF4197"/>
</dbReference>
<accession>A0ABX5LUJ6</accession>
<protein>
    <recommendedName>
        <fullName evidence="4">DUF4197 domain-containing protein</fullName>
    </recommendedName>
</protein>
<dbReference type="Pfam" id="PF13852">
    <property type="entry name" value="DUF4197"/>
    <property type="match status" value="1"/>
</dbReference>